<evidence type="ECO:0000256" key="2">
    <source>
        <dbReference type="ARBA" id="ARBA00022723"/>
    </source>
</evidence>
<dbReference type="OrthoDB" id="165343at2"/>
<dbReference type="Proteomes" id="UP000245999">
    <property type="component" value="Chromosome"/>
</dbReference>
<dbReference type="Pfam" id="PF00355">
    <property type="entry name" value="Rieske"/>
    <property type="match status" value="1"/>
</dbReference>
<dbReference type="SUPFAM" id="SSF50022">
    <property type="entry name" value="ISP domain"/>
    <property type="match status" value="1"/>
</dbReference>
<keyword evidence="9" id="KW-1185">Reference proteome</keyword>
<evidence type="ECO:0000256" key="5">
    <source>
        <dbReference type="ARBA" id="ARBA00023157"/>
    </source>
</evidence>
<dbReference type="EMBL" id="CP029145">
    <property type="protein sequence ID" value="AWM32212.1"/>
    <property type="molecule type" value="Genomic_DNA"/>
</dbReference>
<dbReference type="InterPro" id="IPR014349">
    <property type="entry name" value="Rieske_Fe-S_prot"/>
</dbReference>
<dbReference type="InterPro" id="IPR036922">
    <property type="entry name" value="Rieske_2Fe-2S_sf"/>
</dbReference>
<keyword evidence="5" id="KW-1015">Disulfide bond</keyword>
<dbReference type="PRINTS" id="PR00162">
    <property type="entry name" value="RIESKE"/>
</dbReference>
<evidence type="ECO:0000313" key="9">
    <source>
        <dbReference type="Proteomes" id="UP000245999"/>
    </source>
</evidence>
<evidence type="ECO:0000256" key="1">
    <source>
        <dbReference type="ARBA" id="ARBA00022714"/>
    </source>
</evidence>
<organism evidence="8 9">
    <name type="scientific">Hymenobacter nivis</name>
    <dbReference type="NCBI Taxonomy" id="1850093"/>
    <lineage>
        <taxon>Bacteria</taxon>
        <taxon>Pseudomonadati</taxon>
        <taxon>Bacteroidota</taxon>
        <taxon>Cytophagia</taxon>
        <taxon>Cytophagales</taxon>
        <taxon>Hymenobacteraceae</taxon>
        <taxon>Hymenobacter</taxon>
    </lineage>
</organism>
<dbReference type="CDD" id="cd03467">
    <property type="entry name" value="Rieske"/>
    <property type="match status" value="1"/>
</dbReference>
<dbReference type="InterPro" id="IPR005805">
    <property type="entry name" value="Rieske_Fe-S_prot_C"/>
</dbReference>
<dbReference type="PROSITE" id="PS51296">
    <property type="entry name" value="RIESKE"/>
    <property type="match status" value="1"/>
</dbReference>
<dbReference type="GO" id="GO:0016020">
    <property type="term" value="C:membrane"/>
    <property type="evidence" value="ECO:0007669"/>
    <property type="project" value="InterPro"/>
</dbReference>
<evidence type="ECO:0000256" key="4">
    <source>
        <dbReference type="ARBA" id="ARBA00023014"/>
    </source>
</evidence>
<dbReference type="AlphaFoldDB" id="A0A2Z3GJM8"/>
<evidence type="ECO:0000256" key="3">
    <source>
        <dbReference type="ARBA" id="ARBA00023004"/>
    </source>
</evidence>
<keyword evidence="1" id="KW-0001">2Fe-2S</keyword>
<comment type="cofactor">
    <cofactor evidence="6">
        <name>[2Fe-2S] cluster</name>
        <dbReference type="ChEBI" id="CHEBI:190135"/>
    </cofactor>
</comment>
<evidence type="ECO:0000313" key="8">
    <source>
        <dbReference type="EMBL" id="AWM32212.1"/>
    </source>
</evidence>
<dbReference type="InterPro" id="IPR017941">
    <property type="entry name" value="Rieske_2Fe-2S"/>
</dbReference>
<evidence type="ECO:0000259" key="7">
    <source>
        <dbReference type="PROSITE" id="PS51296"/>
    </source>
</evidence>
<protein>
    <submittedName>
        <fullName evidence="8">(2Fe-2S)-binding protein</fullName>
    </submittedName>
</protein>
<dbReference type="GO" id="GO:0051537">
    <property type="term" value="F:2 iron, 2 sulfur cluster binding"/>
    <property type="evidence" value="ECO:0007669"/>
    <property type="project" value="UniProtKB-KW"/>
</dbReference>
<feature type="domain" description="Rieske" evidence="7">
    <location>
        <begin position="88"/>
        <end position="179"/>
    </location>
</feature>
<dbReference type="Gene3D" id="2.102.10.10">
    <property type="entry name" value="Rieske [2Fe-2S] iron-sulphur domain"/>
    <property type="match status" value="1"/>
</dbReference>
<keyword evidence="2" id="KW-0479">Metal-binding</keyword>
<dbReference type="KEGG" id="hnv:DDQ68_05040"/>
<keyword evidence="3" id="KW-0408">Iron</keyword>
<gene>
    <name evidence="8" type="ORF">DDQ68_05040</name>
</gene>
<name>A0A2Z3GJM8_9BACT</name>
<sequence>MRAVKIRLGPYAQLSNPTAGLYGQLGKPLLLLPLFRMKRHEFTHLFGFGAAMVLSGCLGSCTSKTDNATPAPGPGSNNIDFTLDLADPANARLNDPAFGYVYSANGQVIVAKTTAGGYVALAATCTHQGTSVQFQPGSNGFICPNHGSKFSTSGTVLNGPASAPLQAYTVVQTGTKLHVTS</sequence>
<dbReference type="GO" id="GO:0046872">
    <property type="term" value="F:metal ion binding"/>
    <property type="evidence" value="ECO:0007669"/>
    <property type="project" value="UniProtKB-KW"/>
</dbReference>
<keyword evidence="4" id="KW-0411">Iron-sulfur</keyword>
<dbReference type="PANTHER" id="PTHR10134">
    <property type="entry name" value="CYTOCHROME B-C1 COMPLEX SUBUNIT RIESKE, MITOCHONDRIAL"/>
    <property type="match status" value="1"/>
</dbReference>
<accession>A0A2Z3GJM8</accession>
<proteinExistence type="predicted"/>
<evidence type="ECO:0000256" key="6">
    <source>
        <dbReference type="ARBA" id="ARBA00034078"/>
    </source>
</evidence>
<reference evidence="9" key="1">
    <citation type="submission" date="2018-04" db="EMBL/GenBank/DDBJ databases">
        <title>Complete genome of Antarctic heterotrophic bacterium Hymenobacter nivis.</title>
        <authorList>
            <person name="Terashima M."/>
        </authorList>
    </citation>
    <scope>NUCLEOTIDE SEQUENCE [LARGE SCALE GENOMIC DNA]</scope>
    <source>
        <strain evidence="9">NBRC 111535</strain>
    </source>
</reference>